<sequence length="74" mass="8293">MTEGNISRSKQNVSSIGGDQDLNILLMGDPQYHFMCEPDNVQCDYAEKSFSTISRENPVPAWTILSQQSCQIPK</sequence>
<dbReference type="Proteomes" id="UP000835052">
    <property type="component" value="Unassembled WGS sequence"/>
</dbReference>
<evidence type="ECO:0000313" key="1">
    <source>
        <dbReference type="EMBL" id="CAD6185602.1"/>
    </source>
</evidence>
<name>A0A8S1GS46_9PELO</name>
<comment type="caution">
    <text evidence="1">The sequence shown here is derived from an EMBL/GenBank/DDBJ whole genome shotgun (WGS) entry which is preliminary data.</text>
</comment>
<dbReference type="OrthoDB" id="10544457at2759"/>
<reference evidence="1" key="1">
    <citation type="submission" date="2020-10" db="EMBL/GenBank/DDBJ databases">
        <authorList>
            <person name="Kikuchi T."/>
        </authorList>
    </citation>
    <scope>NUCLEOTIDE SEQUENCE</scope>
    <source>
        <strain evidence="1">NKZ352</strain>
    </source>
</reference>
<evidence type="ECO:0000313" key="2">
    <source>
        <dbReference type="Proteomes" id="UP000835052"/>
    </source>
</evidence>
<dbReference type="EMBL" id="CAJGYM010000002">
    <property type="protein sequence ID" value="CAD6185602.1"/>
    <property type="molecule type" value="Genomic_DNA"/>
</dbReference>
<organism evidence="1 2">
    <name type="scientific">Caenorhabditis auriculariae</name>
    <dbReference type="NCBI Taxonomy" id="2777116"/>
    <lineage>
        <taxon>Eukaryota</taxon>
        <taxon>Metazoa</taxon>
        <taxon>Ecdysozoa</taxon>
        <taxon>Nematoda</taxon>
        <taxon>Chromadorea</taxon>
        <taxon>Rhabditida</taxon>
        <taxon>Rhabditina</taxon>
        <taxon>Rhabditomorpha</taxon>
        <taxon>Rhabditoidea</taxon>
        <taxon>Rhabditidae</taxon>
        <taxon>Peloderinae</taxon>
        <taxon>Caenorhabditis</taxon>
    </lineage>
</organism>
<proteinExistence type="predicted"/>
<dbReference type="AlphaFoldDB" id="A0A8S1GS46"/>
<gene>
    <name evidence="1" type="ORF">CAUJ_LOCUS1521</name>
</gene>
<keyword evidence="2" id="KW-1185">Reference proteome</keyword>
<protein>
    <submittedName>
        <fullName evidence="1">Uncharacterized protein</fullName>
    </submittedName>
</protein>
<accession>A0A8S1GS46</accession>